<feature type="transmembrane region" description="Helical" evidence="13">
    <location>
        <begin position="111"/>
        <end position="140"/>
    </location>
</feature>
<dbReference type="NCBIfam" id="NF003962">
    <property type="entry name" value="PRK05454.2-5"/>
    <property type="match status" value="1"/>
</dbReference>
<accession>A0ABV7HCA1</accession>
<gene>
    <name evidence="15" type="primary">mdoH</name>
    <name evidence="15" type="ORF">ACFOEN_16385</name>
</gene>
<name>A0ABV7HCA1_9BURK</name>
<feature type="region of interest" description="Disordered" evidence="12">
    <location>
        <begin position="1"/>
        <end position="36"/>
    </location>
</feature>
<keyword evidence="7 15" id="KW-0328">Glycosyltransferase</keyword>
<protein>
    <recommendedName>
        <fullName evidence="4">Glucans biosynthesis glucosyltransferase H</fullName>
    </recommendedName>
</protein>
<evidence type="ECO:0000259" key="14">
    <source>
        <dbReference type="Pfam" id="PF13632"/>
    </source>
</evidence>
<keyword evidence="9 13" id="KW-0812">Transmembrane</keyword>
<comment type="similarity">
    <text evidence="3">Belongs to the glycosyltransferase 2 family. OpgH subfamily.</text>
</comment>
<dbReference type="PANTHER" id="PTHR43867">
    <property type="entry name" value="CELLULOSE SYNTHASE CATALYTIC SUBUNIT A [UDP-FORMING]"/>
    <property type="match status" value="1"/>
</dbReference>
<comment type="caution">
    <text evidence="15">The sequence shown here is derived from an EMBL/GenBank/DDBJ whole genome shotgun (WGS) entry which is preliminary data.</text>
</comment>
<dbReference type="Proteomes" id="UP001595556">
    <property type="component" value="Unassembled WGS sequence"/>
</dbReference>
<dbReference type="EMBL" id="JBHRTI010000010">
    <property type="protein sequence ID" value="MFC3149201.1"/>
    <property type="molecule type" value="Genomic_DNA"/>
</dbReference>
<keyword evidence="11 13" id="KW-0472">Membrane</keyword>
<feature type="compositionally biased region" description="Polar residues" evidence="12">
    <location>
        <begin position="10"/>
        <end position="25"/>
    </location>
</feature>
<comment type="subcellular location">
    <subcellularLocation>
        <location evidence="1">Cell inner membrane</location>
        <topology evidence="1">Multi-pass membrane protein</topology>
    </subcellularLocation>
</comment>
<dbReference type="NCBIfam" id="NF003958">
    <property type="entry name" value="PRK05454.2-1"/>
    <property type="match status" value="1"/>
</dbReference>
<evidence type="ECO:0000256" key="10">
    <source>
        <dbReference type="ARBA" id="ARBA00022989"/>
    </source>
</evidence>
<feature type="transmembrane region" description="Helical" evidence="13">
    <location>
        <begin position="473"/>
        <end position="494"/>
    </location>
</feature>
<evidence type="ECO:0000313" key="16">
    <source>
        <dbReference type="Proteomes" id="UP001595556"/>
    </source>
</evidence>
<sequence>MAEPDVLQRSLKTTVPASAPRTTPCTAPPVRRTPMPRRPWTGLGRGLLRGLLLMLPGASQKGFTWHTQPPAAWESAAHTRRRVLLGVVLGFAALAVTLLAVNAPVQPSALWWAYATLAVLLLAWVGAGTVTALMGAWVILRGDPHALALPEERAPIDTDARTAVIMPICNEDIATVFSGLRATAESLAATGALKLFDFYILSDSTDPAIRAAELSAWQRMRDLLGDKPIGEGARVFYRLRRRRTGRKAGNVADFCRRWGANYRYMIVLDADSTMHGDTLVKLVRLMEAHPRAGIVQTLPQAYGHNTLHARVQQFATRVTGRLFALGMAYWQLGHSHYWGHNAILRVDAFMQHCGLAHVPGRGSLAGDILSHDFVEAACMGRAGYEVWLAPQLEGSWEQLPPNLLDELDRDRRWCRGNLQNAQLIAEPGWQGVHRAMFAIGALSYVMGPVWLVFVALGLWAGHEAVVQNQTAGLALWGLTLALLLLPRALGVAAVRLHGQQHAFGGTLRLIGSALLELAVSALQAPVRMLAYSTYVLSTFTGLKLEWRSPPRDALAIGWRDAFSRLGILCTPLLLLAAWVLTNDALVAPHIAPLTVALVLAIPVAVWTSHPALGAALRRLRVLLVPDEAATPRTLRHAMAQRGFADLLPHPVPALASVGGSAAAAAPTIVPRPVLDAAPGWRAAFAQGLSRAWSGPALKIAALALIVALPHQAQTPDLPQEVRMAQLRHAEEVARLQAMAGSFRVSYSDAQRPRLRPTRPARMIDEATRERAREAVRRAQDEVHDQVSRRAKPVIAGNPSGVISGLAA</sequence>
<keyword evidence="5" id="KW-1003">Cell membrane</keyword>
<keyword evidence="6" id="KW-0997">Cell inner membrane</keyword>
<evidence type="ECO:0000256" key="3">
    <source>
        <dbReference type="ARBA" id="ARBA00009337"/>
    </source>
</evidence>
<dbReference type="PANTHER" id="PTHR43867:SF5">
    <property type="entry name" value="GLUCANS BIOSYNTHESIS GLUCOSYLTRANSFERASE H"/>
    <property type="match status" value="1"/>
</dbReference>
<feature type="transmembrane region" description="Helical" evidence="13">
    <location>
        <begin position="83"/>
        <end position="105"/>
    </location>
</feature>
<feature type="transmembrane region" description="Helical" evidence="13">
    <location>
        <begin position="561"/>
        <end position="580"/>
    </location>
</feature>
<evidence type="ECO:0000256" key="2">
    <source>
        <dbReference type="ARBA" id="ARBA00005001"/>
    </source>
</evidence>
<dbReference type="Pfam" id="PF13632">
    <property type="entry name" value="Glyco_trans_2_3"/>
    <property type="match status" value="1"/>
</dbReference>
<dbReference type="Gene3D" id="3.90.550.10">
    <property type="entry name" value="Spore Coat Polysaccharide Biosynthesis Protein SpsA, Chain A"/>
    <property type="match status" value="1"/>
</dbReference>
<evidence type="ECO:0000256" key="7">
    <source>
        <dbReference type="ARBA" id="ARBA00022676"/>
    </source>
</evidence>
<feature type="domain" description="Glycosyltransferase 2-like" evidence="14">
    <location>
        <begin position="266"/>
        <end position="482"/>
    </location>
</feature>
<keyword evidence="10 13" id="KW-1133">Transmembrane helix</keyword>
<feature type="transmembrane region" description="Helical" evidence="13">
    <location>
        <begin position="437"/>
        <end position="461"/>
    </location>
</feature>
<evidence type="ECO:0000256" key="4">
    <source>
        <dbReference type="ARBA" id="ARBA00020585"/>
    </source>
</evidence>
<dbReference type="InterPro" id="IPR001173">
    <property type="entry name" value="Glyco_trans_2-like"/>
</dbReference>
<dbReference type="SUPFAM" id="SSF53448">
    <property type="entry name" value="Nucleotide-diphospho-sugar transferases"/>
    <property type="match status" value="1"/>
</dbReference>
<dbReference type="RefSeq" id="WP_377305783.1">
    <property type="nucleotide sequence ID" value="NZ_CP180191.1"/>
</dbReference>
<keyword evidence="8 15" id="KW-0808">Transferase</keyword>
<evidence type="ECO:0000256" key="6">
    <source>
        <dbReference type="ARBA" id="ARBA00022519"/>
    </source>
</evidence>
<evidence type="ECO:0000256" key="9">
    <source>
        <dbReference type="ARBA" id="ARBA00022692"/>
    </source>
</evidence>
<evidence type="ECO:0000256" key="1">
    <source>
        <dbReference type="ARBA" id="ARBA00004429"/>
    </source>
</evidence>
<proteinExistence type="inferred from homology"/>
<keyword evidence="16" id="KW-1185">Reference proteome</keyword>
<evidence type="ECO:0000313" key="15">
    <source>
        <dbReference type="EMBL" id="MFC3149201.1"/>
    </source>
</evidence>
<organism evidence="15 16">
    <name type="scientific">Piscinibacterium candidicorallinum</name>
    <dbReference type="NCBI Taxonomy" id="1793872"/>
    <lineage>
        <taxon>Bacteria</taxon>
        <taxon>Pseudomonadati</taxon>
        <taxon>Pseudomonadota</taxon>
        <taxon>Betaproteobacteria</taxon>
        <taxon>Burkholderiales</taxon>
        <taxon>Piscinibacterium</taxon>
    </lineage>
</organism>
<evidence type="ECO:0000256" key="8">
    <source>
        <dbReference type="ARBA" id="ARBA00022679"/>
    </source>
</evidence>
<dbReference type="InterPro" id="IPR050321">
    <property type="entry name" value="Glycosyltr_2/OpgH_subfam"/>
</dbReference>
<dbReference type="CDD" id="cd04191">
    <property type="entry name" value="Glucan_BSP_MdoH"/>
    <property type="match status" value="1"/>
</dbReference>
<evidence type="ECO:0000256" key="11">
    <source>
        <dbReference type="ARBA" id="ARBA00023136"/>
    </source>
</evidence>
<comment type="pathway">
    <text evidence="2">Glycan metabolism; osmoregulated periplasmic glucan (OPG) biosynthesis.</text>
</comment>
<evidence type="ECO:0000256" key="12">
    <source>
        <dbReference type="SAM" id="MobiDB-lite"/>
    </source>
</evidence>
<evidence type="ECO:0000256" key="5">
    <source>
        <dbReference type="ARBA" id="ARBA00022475"/>
    </source>
</evidence>
<evidence type="ECO:0000256" key="13">
    <source>
        <dbReference type="SAM" id="Phobius"/>
    </source>
</evidence>
<feature type="transmembrane region" description="Helical" evidence="13">
    <location>
        <begin position="586"/>
        <end position="608"/>
    </location>
</feature>
<dbReference type="InterPro" id="IPR029044">
    <property type="entry name" value="Nucleotide-diphossugar_trans"/>
</dbReference>
<dbReference type="NCBIfam" id="NF003960">
    <property type="entry name" value="PRK05454.2-3"/>
    <property type="match status" value="1"/>
</dbReference>
<dbReference type="GO" id="GO:0016757">
    <property type="term" value="F:glycosyltransferase activity"/>
    <property type="evidence" value="ECO:0007669"/>
    <property type="project" value="UniProtKB-KW"/>
</dbReference>
<reference evidence="16" key="1">
    <citation type="journal article" date="2019" name="Int. J. Syst. Evol. Microbiol.">
        <title>The Global Catalogue of Microorganisms (GCM) 10K type strain sequencing project: providing services to taxonomists for standard genome sequencing and annotation.</title>
        <authorList>
            <consortium name="The Broad Institute Genomics Platform"/>
            <consortium name="The Broad Institute Genome Sequencing Center for Infectious Disease"/>
            <person name="Wu L."/>
            <person name="Ma J."/>
        </authorList>
    </citation>
    <scope>NUCLEOTIDE SEQUENCE [LARGE SCALE GENOMIC DNA]</scope>
    <source>
        <strain evidence="16">KCTC 52168</strain>
    </source>
</reference>